<organism evidence="1 2">
    <name type="scientific">Chryseobacterium kimseyorum</name>
    <dbReference type="NCBI Taxonomy" id="2984028"/>
    <lineage>
        <taxon>Bacteria</taxon>
        <taxon>Pseudomonadati</taxon>
        <taxon>Bacteroidota</taxon>
        <taxon>Flavobacteriia</taxon>
        <taxon>Flavobacteriales</taxon>
        <taxon>Weeksellaceae</taxon>
        <taxon>Chryseobacterium group</taxon>
        <taxon>Chryseobacterium</taxon>
    </lineage>
</organism>
<comment type="caution">
    <text evidence="1">The sequence shown here is derived from an EMBL/GenBank/DDBJ whole genome shotgun (WGS) entry which is preliminary data.</text>
</comment>
<dbReference type="RefSeq" id="WP_264750892.1">
    <property type="nucleotide sequence ID" value="NZ_JAPDHW010000010.1"/>
</dbReference>
<accession>A0ABT3I0Z3</accession>
<sequence length="267" mass="30495">MPWLSCKIFAVLLILISVRIFSQQKISGKTVSENDLVITSVLVVNISNDKKAYSDANGNFEIEASANDEIRFSKAGYERSSRRVFDLNSSMNVVLLRIPEEIESVEILDLSGDLNKDSRKLAREDKVAKLQKDIGLPKPPEKPREVPAELKKVLVAAALGSVNVQAVYDLISGKARRQKRWYRYEDVQDKISWLRKRIDDEYFTESEIPAERISEFLEFSFIIKPDISSEIKERNLSKAMLDIETLIPIYVDRLKNSSIDHTKTSNK</sequence>
<name>A0ABT3I0Z3_9FLAO</name>
<reference evidence="1" key="1">
    <citation type="submission" date="2022-10" db="EMBL/GenBank/DDBJ databases">
        <title>Chryseobacterium babae sp. nov. isolated from the gut of the beetle Oryctes rhinoceros, and Chryseobacterium kimseyorum sp. nov., isolated from a stick insect rearing cage.</title>
        <authorList>
            <person name="Shelomi M."/>
            <person name="Han C.-J."/>
            <person name="Chen W.-M."/>
            <person name="Chen H.-K."/>
            <person name="Liaw S.-J."/>
            <person name="Muhle E."/>
            <person name="Clermont D."/>
        </authorList>
    </citation>
    <scope>NUCLEOTIDE SEQUENCE</scope>
    <source>
        <strain evidence="1">09-1422</strain>
    </source>
</reference>
<evidence type="ECO:0000313" key="1">
    <source>
        <dbReference type="EMBL" id="MCW3169712.1"/>
    </source>
</evidence>
<dbReference type="EMBL" id="JAPDHW010000010">
    <property type="protein sequence ID" value="MCW3169712.1"/>
    <property type="molecule type" value="Genomic_DNA"/>
</dbReference>
<evidence type="ECO:0000313" key="2">
    <source>
        <dbReference type="Proteomes" id="UP001163731"/>
    </source>
</evidence>
<keyword evidence="2" id="KW-1185">Reference proteome</keyword>
<protein>
    <submittedName>
        <fullName evidence="1">Carboxypeptidase regulatory-like domain-containing protein</fullName>
    </submittedName>
</protein>
<dbReference type="SUPFAM" id="SSF49464">
    <property type="entry name" value="Carboxypeptidase regulatory domain-like"/>
    <property type="match status" value="1"/>
</dbReference>
<dbReference type="InterPro" id="IPR008969">
    <property type="entry name" value="CarboxyPept-like_regulatory"/>
</dbReference>
<proteinExistence type="predicted"/>
<gene>
    <name evidence="1" type="ORF">OMO38_14395</name>
</gene>
<dbReference type="Proteomes" id="UP001163731">
    <property type="component" value="Unassembled WGS sequence"/>
</dbReference>